<evidence type="ECO:0000256" key="2">
    <source>
        <dbReference type="SAM" id="Phobius"/>
    </source>
</evidence>
<organism evidence="3 4">
    <name type="scientific">Dryococelus australis</name>
    <dbReference type="NCBI Taxonomy" id="614101"/>
    <lineage>
        <taxon>Eukaryota</taxon>
        <taxon>Metazoa</taxon>
        <taxon>Ecdysozoa</taxon>
        <taxon>Arthropoda</taxon>
        <taxon>Hexapoda</taxon>
        <taxon>Insecta</taxon>
        <taxon>Pterygota</taxon>
        <taxon>Neoptera</taxon>
        <taxon>Polyneoptera</taxon>
        <taxon>Phasmatodea</taxon>
        <taxon>Verophasmatodea</taxon>
        <taxon>Anareolatae</taxon>
        <taxon>Phasmatidae</taxon>
        <taxon>Eurycanthinae</taxon>
        <taxon>Dryococelus</taxon>
    </lineage>
</organism>
<keyword evidence="2" id="KW-1133">Transmembrane helix</keyword>
<sequence length="218" mass="24755">MPGPANMLLQQFQGTDITEAFEAHHINAKTEVLLKKFHVQKATTPRNSPYTFHENGFYKTLKRRVREVLGNNYSGPSVRSIIITDSFVAATLWFSVQAAATGSYYLAMVAGVFLCYTGISSHNFFHQKNNFRMHYFDLTLMSSRVYIDNSIIDNFVPVHKKNLKAQQFFYILMHANMLRSADAYSTGDFIPSMSDLSSGTSHNSGKLNKHYEQSDTKN</sequence>
<reference evidence="3 4" key="1">
    <citation type="submission" date="2023-02" db="EMBL/GenBank/DDBJ databases">
        <title>LHISI_Scaffold_Assembly.</title>
        <authorList>
            <person name="Stuart O.P."/>
            <person name="Cleave R."/>
            <person name="Magrath M.J.L."/>
            <person name="Mikheyev A.S."/>
        </authorList>
    </citation>
    <scope>NUCLEOTIDE SEQUENCE [LARGE SCALE GENOMIC DNA]</scope>
    <source>
        <strain evidence="3">Daus_M_001</strain>
        <tissue evidence="3">Leg muscle</tissue>
    </source>
</reference>
<accession>A0ABQ9IHB9</accession>
<gene>
    <name evidence="3" type="ORF">PR048_001429</name>
</gene>
<feature type="compositionally biased region" description="Basic and acidic residues" evidence="1">
    <location>
        <begin position="209"/>
        <end position="218"/>
    </location>
</feature>
<keyword evidence="2" id="KW-0812">Transmembrane</keyword>
<keyword evidence="4" id="KW-1185">Reference proteome</keyword>
<name>A0ABQ9IHB9_9NEOP</name>
<protein>
    <submittedName>
        <fullName evidence="3">Uncharacterized protein</fullName>
    </submittedName>
</protein>
<dbReference type="EMBL" id="JARBHB010000001">
    <property type="protein sequence ID" value="KAJ8896087.1"/>
    <property type="molecule type" value="Genomic_DNA"/>
</dbReference>
<dbReference type="PANTHER" id="PTHR16740">
    <property type="entry name" value="CYTOCHROME B5-RELATED PROTEIN-RELATED"/>
    <property type="match status" value="1"/>
</dbReference>
<feature type="compositionally biased region" description="Polar residues" evidence="1">
    <location>
        <begin position="196"/>
        <end position="206"/>
    </location>
</feature>
<comment type="caution">
    <text evidence="3">The sequence shown here is derived from an EMBL/GenBank/DDBJ whole genome shotgun (WGS) entry which is preliminary data.</text>
</comment>
<dbReference type="SUPFAM" id="SSF55856">
    <property type="entry name" value="Cytochrome b5-like heme/steroid binding domain"/>
    <property type="match status" value="1"/>
</dbReference>
<dbReference type="InterPro" id="IPR036400">
    <property type="entry name" value="Cyt_B5-like_heme/steroid_sf"/>
</dbReference>
<feature type="region of interest" description="Disordered" evidence="1">
    <location>
        <begin position="196"/>
        <end position="218"/>
    </location>
</feature>
<dbReference type="Proteomes" id="UP001159363">
    <property type="component" value="Chromosome 1"/>
</dbReference>
<keyword evidence="2" id="KW-0472">Membrane</keyword>
<dbReference type="InterPro" id="IPR053100">
    <property type="entry name" value="Cytochrome_b5-related"/>
</dbReference>
<evidence type="ECO:0000313" key="3">
    <source>
        <dbReference type="EMBL" id="KAJ8896087.1"/>
    </source>
</evidence>
<evidence type="ECO:0000256" key="1">
    <source>
        <dbReference type="SAM" id="MobiDB-lite"/>
    </source>
</evidence>
<proteinExistence type="predicted"/>
<feature type="transmembrane region" description="Helical" evidence="2">
    <location>
        <begin position="105"/>
        <end position="125"/>
    </location>
</feature>
<dbReference type="PANTHER" id="PTHR16740:SF1">
    <property type="entry name" value="CYTOCHROME B5-RELATED PROTEIN-RELATED"/>
    <property type="match status" value="1"/>
</dbReference>
<evidence type="ECO:0000313" key="4">
    <source>
        <dbReference type="Proteomes" id="UP001159363"/>
    </source>
</evidence>